<comment type="caution">
    <text evidence="1">The sequence shown here is derived from an EMBL/GenBank/DDBJ whole genome shotgun (WGS) entry which is preliminary data.</text>
</comment>
<protein>
    <submittedName>
        <fullName evidence="1">Uncharacterized protein</fullName>
    </submittedName>
</protein>
<organism evidence="1">
    <name type="scientific">marine sediment metagenome</name>
    <dbReference type="NCBI Taxonomy" id="412755"/>
    <lineage>
        <taxon>unclassified sequences</taxon>
        <taxon>metagenomes</taxon>
        <taxon>ecological metagenomes</taxon>
    </lineage>
</organism>
<evidence type="ECO:0000313" key="1">
    <source>
        <dbReference type="EMBL" id="GAI80584.1"/>
    </source>
</evidence>
<sequence>MVKYSSEVLALRDRVIKGNEKLFLAWQQIRDLVGEEREHQWDRWNEAQERLHYLCLELKQHYSDCLYLNENSKRFRSCLSEPGGFWCQVCPSSVAYWAQELMNLPGRRVSKAKQPEFVPGQTEFLEKLGGKDED</sequence>
<proteinExistence type="predicted"/>
<reference evidence="1" key="1">
    <citation type="journal article" date="2014" name="Front. Microbiol.">
        <title>High frequency of phylogenetically diverse reductive dehalogenase-homologous genes in deep subseafloor sedimentary metagenomes.</title>
        <authorList>
            <person name="Kawai M."/>
            <person name="Futagami T."/>
            <person name="Toyoda A."/>
            <person name="Takaki Y."/>
            <person name="Nishi S."/>
            <person name="Hori S."/>
            <person name="Arai W."/>
            <person name="Tsubouchi T."/>
            <person name="Morono Y."/>
            <person name="Uchiyama I."/>
            <person name="Ito T."/>
            <person name="Fujiyama A."/>
            <person name="Inagaki F."/>
            <person name="Takami H."/>
        </authorList>
    </citation>
    <scope>NUCLEOTIDE SEQUENCE</scope>
    <source>
        <strain evidence="1">Expedition CK06-06</strain>
    </source>
</reference>
<name>X1TKM9_9ZZZZ</name>
<dbReference type="AlphaFoldDB" id="X1TKM9"/>
<accession>X1TKM9</accession>
<gene>
    <name evidence="1" type="ORF">S12H4_18998</name>
</gene>
<dbReference type="EMBL" id="BARW01009449">
    <property type="protein sequence ID" value="GAI80584.1"/>
    <property type="molecule type" value="Genomic_DNA"/>
</dbReference>